<organism evidence="1 2">
    <name type="scientific">Clostridium tagluense</name>
    <dbReference type="NCBI Taxonomy" id="360422"/>
    <lineage>
        <taxon>Bacteria</taxon>
        <taxon>Bacillati</taxon>
        <taxon>Bacillota</taxon>
        <taxon>Clostridia</taxon>
        <taxon>Eubacteriales</taxon>
        <taxon>Clostridiaceae</taxon>
        <taxon>Clostridium</taxon>
    </lineage>
</organism>
<dbReference type="OrthoDB" id="2916175at2"/>
<gene>
    <name evidence="1" type="ORF">Ctaglu_22570</name>
</gene>
<evidence type="ECO:0000313" key="1">
    <source>
        <dbReference type="EMBL" id="GCD10634.1"/>
    </source>
</evidence>
<dbReference type="EMBL" id="BHYK01000011">
    <property type="protein sequence ID" value="GCD10634.1"/>
    <property type="molecule type" value="Genomic_DNA"/>
</dbReference>
<keyword evidence="2" id="KW-1185">Reference proteome</keyword>
<protein>
    <submittedName>
        <fullName evidence="1">Uncharacterized protein</fullName>
    </submittedName>
</protein>
<name>A0A401UM86_9CLOT</name>
<evidence type="ECO:0000313" key="2">
    <source>
        <dbReference type="Proteomes" id="UP000287872"/>
    </source>
</evidence>
<accession>A0A401UM86</accession>
<dbReference type="Proteomes" id="UP000287872">
    <property type="component" value="Unassembled WGS sequence"/>
</dbReference>
<dbReference type="RefSeq" id="WP_125001601.1">
    <property type="nucleotide sequence ID" value="NZ_BHYK01000011.1"/>
</dbReference>
<comment type="caution">
    <text evidence="1">The sequence shown here is derived from an EMBL/GenBank/DDBJ whole genome shotgun (WGS) entry which is preliminary data.</text>
</comment>
<sequence length="70" mass="8408">MKKRKNKKKKSHVDNEFDFGVRQFTCIKCGHEFQVSWREIFDLQQMTHGFVGYFLNNEYITCNNKITATK</sequence>
<proteinExistence type="predicted"/>
<reference evidence="1 2" key="1">
    <citation type="submission" date="2018-11" db="EMBL/GenBank/DDBJ databases">
        <title>Genome sequencing and assembly of Clostridium tagluense strain A121.</title>
        <authorList>
            <person name="Murakami T."/>
            <person name="Segawa T."/>
            <person name="Shcherbakova V.A."/>
            <person name="Mori H."/>
            <person name="Yoshimura Y."/>
        </authorList>
    </citation>
    <scope>NUCLEOTIDE SEQUENCE [LARGE SCALE GENOMIC DNA]</scope>
    <source>
        <strain evidence="1 2">A121</strain>
    </source>
</reference>
<dbReference type="AlphaFoldDB" id="A0A401UM86"/>